<evidence type="ECO:0000313" key="3">
    <source>
        <dbReference type="Proteomes" id="UP001549920"/>
    </source>
</evidence>
<proteinExistence type="predicted"/>
<keyword evidence="3" id="KW-1185">Reference proteome</keyword>
<accession>A0ABR3IDS1</accession>
<evidence type="ECO:0000313" key="2">
    <source>
        <dbReference type="EMBL" id="KAL0894411.1"/>
    </source>
</evidence>
<evidence type="ECO:0000256" key="1">
    <source>
        <dbReference type="SAM" id="MobiDB-lite"/>
    </source>
</evidence>
<name>A0ABR3IDS1_LOXSC</name>
<dbReference type="EMBL" id="JBEUOH010000004">
    <property type="protein sequence ID" value="KAL0894411.1"/>
    <property type="molecule type" value="Genomic_DNA"/>
</dbReference>
<sequence length="63" mass="6412">MGPQTAHHPHRSVPPRVRDGLRARHGPRGGPGSAPPGAPPAHAGGTPALAVGGRRGRHARSRV</sequence>
<comment type="caution">
    <text evidence="2">The sequence shown here is derived from an EMBL/GenBank/DDBJ whole genome shotgun (WGS) entry which is preliminary data.</text>
</comment>
<gene>
    <name evidence="2" type="ORF">ABMA27_013027</name>
</gene>
<reference evidence="2 3" key="1">
    <citation type="submission" date="2024-06" db="EMBL/GenBank/DDBJ databases">
        <title>A chromosome-level genome assembly of beet webworm, Loxostege sticticalis.</title>
        <authorList>
            <person name="Zhang Y."/>
        </authorList>
    </citation>
    <scope>NUCLEOTIDE SEQUENCE [LARGE SCALE GENOMIC DNA]</scope>
    <source>
        <strain evidence="2">AQ026</strain>
        <tissue evidence="2">Whole body</tissue>
    </source>
</reference>
<feature type="compositionally biased region" description="Low complexity" evidence="1">
    <location>
        <begin position="40"/>
        <end position="50"/>
    </location>
</feature>
<organism evidence="2 3">
    <name type="scientific">Loxostege sticticalis</name>
    <name type="common">Beet webworm moth</name>
    <dbReference type="NCBI Taxonomy" id="481309"/>
    <lineage>
        <taxon>Eukaryota</taxon>
        <taxon>Metazoa</taxon>
        <taxon>Ecdysozoa</taxon>
        <taxon>Arthropoda</taxon>
        <taxon>Hexapoda</taxon>
        <taxon>Insecta</taxon>
        <taxon>Pterygota</taxon>
        <taxon>Neoptera</taxon>
        <taxon>Endopterygota</taxon>
        <taxon>Lepidoptera</taxon>
        <taxon>Glossata</taxon>
        <taxon>Ditrysia</taxon>
        <taxon>Pyraloidea</taxon>
        <taxon>Crambidae</taxon>
        <taxon>Pyraustinae</taxon>
        <taxon>Loxostege</taxon>
    </lineage>
</organism>
<protein>
    <submittedName>
        <fullName evidence="2">Uncharacterized protein</fullName>
    </submittedName>
</protein>
<feature type="non-terminal residue" evidence="2">
    <location>
        <position position="63"/>
    </location>
</feature>
<feature type="compositionally biased region" description="Basic residues" evidence="1">
    <location>
        <begin position="54"/>
        <end position="63"/>
    </location>
</feature>
<dbReference type="Proteomes" id="UP001549920">
    <property type="component" value="Unassembled WGS sequence"/>
</dbReference>
<feature type="region of interest" description="Disordered" evidence="1">
    <location>
        <begin position="1"/>
        <end position="63"/>
    </location>
</feature>